<dbReference type="EMBL" id="DF974476">
    <property type="protein sequence ID" value="GAU48816.1"/>
    <property type="molecule type" value="Genomic_DNA"/>
</dbReference>
<protein>
    <submittedName>
        <fullName evidence="1">Uncharacterized protein</fullName>
    </submittedName>
</protein>
<dbReference type="Proteomes" id="UP000242715">
    <property type="component" value="Unassembled WGS sequence"/>
</dbReference>
<organism evidence="1 2">
    <name type="scientific">Trifolium subterraneum</name>
    <name type="common">Subterranean clover</name>
    <dbReference type="NCBI Taxonomy" id="3900"/>
    <lineage>
        <taxon>Eukaryota</taxon>
        <taxon>Viridiplantae</taxon>
        <taxon>Streptophyta</taxon>
        <taxon>Embryophyta</taxon>
        <taxon>Tracheophyta</taxon>
        <taxon>Spermatophyta</taxon>
        <taxon>Magnoliopsida</taxon>
        <taxon>eudicotyledons</taxon>
        <taxon>Gunneridae</taxon>
        <taxon>Pentapetalae</taxon>
        <taxon>rosids</taxon>
        <taxon>fabids</taxon>
        <taxon>Fabales</taxon>
        <taxon>Fabaceae</taxon>
        <taxon>Papilionoideae</taxon>
        <taxon>50 kb inversion clade</taxon>
        <taxon>NPAAA clade</taxon>
        <taxon>Hologalegina</taxon>
        <taxon>IRL clade</taxon>
        <taxon>Trifolieae</taxon>
        <taxon>Trifolium</taxon>
    </lineage>
</organism>
<dbReference type="AlphaFoldDB" id="A0A2Z6NZB4"/>
<evidence type="ECO:0000313" key="1">
    <source>
        <dbReference type="EMBL" id="GAU48816.1"/>
    </source>
</evidence>
<proteinExistence type="predicted"/>
<name>A0A2Z6NZB4_TRISU</name>
<evidence type="ECO:0000313" key="2">
    <source>
        <dbReference type="Proteomes" id="UP000242715"/>
    </source>
</evidence>
<gene>
    <name evidence="1" type="ORF">TSUD_99880</name>
</gene>
<sequence>MAEDIINPVSLSLTPSVAIAIADGITNPVSLSLSPMEEDITNPKQFNHTSCYRNQRSPCFLC</sequence>
<keyword evidence="2" id="KW-1185">Reference proteome</keyword>
<accession>A0A2Z6NZB4</accession>
<reference evidence="2" key="1">
    <citation type="journal article" date="2017" name="Front. Plant Sci.">
        <title>Climate Clever Clovers: New Paradigm to Reduce the Environmental Footprint of Ruminants by Breeding Low Methanogenic Forages Utilizing Haplotype Variation.</title>
        <authorList>
            <person name="Kaur P."/>
            <person name="Appels R."/>
            <person name="Bayer P.E."/>
            <person name="Keeble-Gagnere G."/>
            <person name="Wang J."/>
            <person name="Hirakawa H."/>
            <person name="Shirasawa K."/>
            <person name="Vercoe P."/>
            <person name="Stefanova K."/>
            <person name="Durmic Z."/>
            <person name="Nichols P."/>
            <person name="Revell C."/>
            <person name="Isobe S.N."/>
            <person name="Edwards D."/>
            <person name="Erskine W."/>
        </authorList>
    </citation>
    <scope>NUCLEOTIDE SEQUENCE [LARGE SCALE GENOMIC DNA]</scope>
    <source>
        <strain evidence="2">cv. Daliak</strain>
    </source>
</reference>